<reference evidence="2 3" key="1">
    <citation type="submission" date="2018-08" db="EMBL/GenBank/DDBJ databases">
        <title>Meiothermus hypogaeus DSM 23238 genome sequencing project.</title>
        <authorList>
            <person name="Da Costa M.S."/>
            <person name="Albuquerque L."/>
            <person name="Raposo P."/>
            <person name="Froufe H.J.C."/>
            <person name="Barroso C.S."/>
            <person name="Egas C."/>
        </authorList>
    </citation>
    <scope>NUCLEOTIDE SEQUENCE [LARGE SCALE GENOMIC DNA]</scope>
    <source>
        <strain evidence="2 3">DSM 23238</strain>
    </source>
</reference>
<dbReference type="CDD" id="cd04859">
    <property type="entry name" value="Prim_Pol"/>
    <property type="match status" value="1"/>
</dbReference>
<evidence type="ECO:0000259" key="1">
    <source>
        <dbReference type="SMART" id="SM00943"/>
    </source>
</evidence>
<dbReference type="SUPFAM" id="SSF56747">
    <property type="entry name" value="Prim-pol domain"/>
    <property type="match status" value="1"/>
</dbReference>
<feature type="domain" description="DNA primase/polymerase bifunctional N-terminal" evidence="1">
    <location>
        <begin position="29"/>
        <end position="187"/>
    </location>
</feature>
<accession>A0ABX9MQV5</accession>
<organism evidence="2 3">
    <name type="scientific">Meiothermus hypogaeus</name>
    <dbReference type="NCBI Taxonomy" id="884155"/>
    <lineage>
        <taxon>Bacteria</taxon>
        <taxon>Thermotogati</taxon>
        <taxon>Deinococcota</taxon>
        <taxon>Deinococci</taxon>
        <taxon>Thermales</taxon>
        <taxon>Thermaceae</taxon>
        <taxon>Meiothermus</taxon>
    </lineage>
</organism>
<dbReference type="EMBL" id="QWKY01000010">
    <property type="protein sequence ID" value="RIH79994.1"/>
    <property type="molecule type" value="Genomic_DNA"/>
</dbReference>
<proteinExistence type="predicted"/>
<dbReference type="Proteomes" id="UP000265443">
    <property type="component" value="Unassembled WGS sequence"/>
</dbReference>
<sequence length="314" mass="33855">MDRTPPGRAGSGRGWAVLRYVKYSTLEYALEYARLGYPVLPLQPGEKRPYGRLVPSGLKNATHDPEALHRWWQAAPGAGVGILPPPEVLVLDFDDPQAWDELRAEHPELAEAPRQRTPRGGVHVFLKLPQGVIGSLSTSARKLPGLDLRGMGKAYLAAAPTELPTGAYSWEVPLLPPAELPLAPEGLLLRLLPEPPPPPPREVGVGASPRRLTALLGAYAEGVRTAQPGTRHNTLIGYARAAGGLVPHGLAPQEAEEALVAAALEAGLPEAEARAAVRWGLEVGRSRPINLGDSYAYQTPTYRGRVYKRLRGWV</sequence>
<dbReference type="InterPro" id="IPR015330">
    <property type="entry name" value="DNA_primase/pol_bifunc_N"/>
</dbReference>
<comment type="caution">
    <text evidence="2">The sequence shown here is derived from an EMBL/GenBank/DDBJ whole genome shotgun (WGS) entry which is preliminary data.</text>
</comment>
<evidence type="ECO:0000313" key="2">
    <source>
        <dbReference type="EMBL" id="RIH79994.1"/>
    </source>
</evidence>
<dbReference type="SMART" id="SM00943">
    <property type="entry name" value="Prim-Pol"/>
    <property type="match status" value="1"/>
</dbReference>
<gene>
    <name evidence="2" type="ORF">Mhypo_00859</name>
</gene>
<name>A0ABX9MQV5_9DEIN</name>
<evidence type="ECO:0000313" key="3">
    <source>
        <dbReference type="Proteomes" id="UP000265443"/>
    </source>
</evidence>
<protein>
    <recommendedName>
        <fullName evidence="1">DNA primase/polymerase bifunctional N-terminal domain-containing protein</fullName>
    </recommendedName>
</protein>
<dbReference type="Pfam" id="PF09250">
    <property type="entry name" value="Prim-Pol"/>
    <property type="match status" value="1"/>
</dbReference>
<keyword evidence="3" id="KW-1185">Reference proteome</keyword>